<keyword evidence="3" id="KW-0998">Cell outer membrane</keyword>
<name>A0A0J1H3Q2_9GAMM</name>
<dbReference type="Pfam" id="PF00263">
    <property type="entry name" value="Secretin"/>
    <property type="match status" value="1"/>
</dbReference>
<evidence type="ECO:0000313" key="7">
    <source>
        <dbReference type="Proteomes" id="UP000035909"/>
    </source>
</evidence>
<dbReference type="InterPro" id="IPR013358">
    <property type="entry name" value="Pilus_biogenesis_MshL"/>
</dbReference>
<keyword evidence="2" id="KW-0472">Membrane</keyword>
<dbReference type="GO" id="GO:0019867">
    <property type="term" value="C:outer membrane"/>
    <property type="evidence" value="ECO:0007669"/>
    <property type="project" value="InterPro"/>
</dbReference>
<comment type="caution">
    <text evidence="6">The sequence shown here is derived from an EMBL/GenBank/DDBJ whole genome shotgun (WGS) entry which is preliminary data.</text>
</comment>
<dbReference type="GO" id="GO:0009306">
    <property type="term" value="P:protein secretion"/>
    <property type="evidence" value="ECO:0007669"/>
    <property type="project" value="InterPro"/>
</dbReference>
<feature type="region of interest" description="Disordered" evidence="4">
    <location>
        <begin position="169"/>
        <end position="211"/>
    </location>
</feature>
<dbReference type="Pfam" id="PF07655">
    <property type="entry name" value="Secretin_N_2"/>
    <property type="match status" value="1"/>
</dbReference>
<keyword evidence="1" id="KW-0813">Transport</keyword>
<sequence length="562" mass="60419">MRGLVVAAVIASLVGCSTNMGHRDPVEVKGALNEAANQANSRPLMDLPASVNADLMPSLDGSDYVSPVAVEKRFRVSARNVDAKAFFGSLVKGTPFNMVIHPNVQGRISLTLQDVTLDEVLEVVSDIYGYSTTRKGNIIQILPATLRTEVMPVDYLQLKRRGISLTSLTTGSISDTGSDSSRNNRSSSNRNNNNDSEQNNSSSSSSKATGGTQIETLSESDFWQQLERAVQAMIGSGQGRSIVVSPQASLISVRAYPNELREVKEFLGVSQQRLKRQVVLEAKIMEVTLSDGYQQGINWSNITKSIGGTDITFGTGQVVRDLAGNIVPQLLPGGNEISNLLNGQTNVTISDGNFDAVLSFLDTQGDLNVLSSPRVTAANNQKAVIKVGGDQYFVTDISGGEVNSDGGTASPDIELTPFFSGISLDVTPQIDDEGGVLLHVHPTVVDVSTEIKDIALGDTFGTYRLPLAKSSVRESDSVIHARSGDVVVIGGLMKSSVHDQVSKVPLLGDIPMLGHLFRNVNQLQTKTELVILLKPTVVGEQTWQKEIERSRALVNEWFPEEG</sequence>
<evidence type="ECO:0000259" key="5">
    <source>
        <dbReference type="SMART" id="SM00965"/>
    </source>
</evidence>
<dbReference type="PROSITE" id="PS51257">
    <property type="entry name" value="PROKAR_LIPOPROTEIN"/>
    <property type="match status" value="1"/>
</dbReference>
<dbReference type="NCBIfam" id="TIGR02519">
    <property type="entry name" value="pilus_MshL"/>
    <property type="match status" value="1"/>
</dbReference>
<evidence type="ECO:0000256" key="3">
    <source>
        <dbReference type="ARBA" id="ARBA00023237"/>
    </source>
</evidence>
<proteinExistence type="predicted"/>
<dbReference type="RefSeq" id="WP_047887018.1">
    <property type="nucleotide sequence ID" value="NZ_CP071325.1"/>
</dbReference>
<feature type="compositionally biased region" description="Low complexity" evidence="4">
    <location>
        <begin position="169"/>
        <end position="206"/>
    </location>
</feature>
<dbReference type="Proteomes" id="UP000035909">
    <property type="component" value="Unassembled WGS sequence"/>
</dbReference>
<evidence type="ECO:0000256" key="1">
    <source>
        <dbReference type="ARBA" id="ARBA00022448"/>
    </source>
</evidence>
<protein>
    <submittedName>
        <fullName evidence="6">MSHA biogenesis protein MshL</fullName>
    </submittedName>
</protein>
<evidence type="ECO:0000256" key="4">
    <source>
        <dbReference type="SAM" id="MobiDB-lite"/>
    </source>
</evidence>
<dbReference type="PANTHER" id="PTHR30332:SF17">
    <property type="entry name" value="TYPE IV PILIATION SYSTEM PROTEIN DR_0774-RELATED"/>
    <property type="match status" value="1"/>
</dbReference>
<dbReference type="EMBL" id="LDOU01000022">
    <property type="protein sequence ID" value="KLV06413.1"/>
    <property type="molecule type" value="Genomic_DNA"/>
</dbReference>
<organism evidence="6 7">
    <name type="scientific">Photobacterium ganghwense</name>
    <dbReference type="NCBI Taxonomy" id="320778"/>
    <lineage>
        <taxon>Bacteria</taxon>
        <taxon>Pseudomonadati</taxon>
        <taxon>Pseudomonadota</taxon>
        <taxon>Gammaproteobacteria</taxon>
        <taxon>Vibrionales</taxon>
        <taxon>Vibrionaceae</taxon>
        <taxon>Photobacterium</taxon>
    </lineage>
</organism>
<dbReference type="InterPro" id="IPR001775">
    <property type="entry name" value="GspD/PilQ"/>
</dbReference>
<accession>A0A0J1H3Q2</accession>
<dbReference type="GO" id="GO:0009297">
    <property type="term" value="P:pilus assembly"/>
    <property type="evidence" value="ECO:0007669"/>
    <property type="project" value="InterPro"/>
</dbReference>
<dbReference type="InterPro" id="IPR004846">
    <property type="entry name" value="T2SS/T3SS_dom"/>
</dbReference>
<dbReference type="InterPro" id="IPR050810">
    <property type="entry name" value="Bact_Secretion_Sys_Channel"/>
</dbReference>
<dbReference type="AlphaFoldDB" id="A0A0J1H3Q2"/>
<dbReference type="SMART" id="SM00965">
    <property type="entry name" value="STN"/>
    <property type="match status" value="1"/>
</dbReference>
<dbReference type="PANTHER" id="PTHR30332">
    <property type="entry name" value="PROBABLE GENERAL SECRETION PATHWAY PROTEIN D"/>
    <property type="match status" value="1"/>
</dbReference>
<feature type="domain" description="Secretin/TonB short N-terminal" evidence="5">
    <location>
        <begin position="96"/>
        <end position="144"/>
    </location>
</feature>
<dbReference type="GO" id="GO:0015627">
    <property type="term" value="C:type II protein secretion system complex"/>
    <property type="evidence" value="ECO:0007669"/>
    <property type="project" value="TreeGrafter"/>
</dbReference>
<dbReference type="Gene3D" id="3.30.1370.130">
    <property type="match status" value="1"/>
</dbReference>
<evidence type="ECO:0000313" key="6">
    <source>
        <dbReference type="EMBL" id="KLV06413.1"/>
    </source>
</evidence>
<dbReference type="InterPro" id="IPR011514">
    <property type="entry name" value="Secretin_N_2"/>
</dbReference>
<keyword evidence="7" id="KW-1185">Reference proteome</keyword>
<evidence type="ECO:0000256" key="2">
    <source>
        <dbReference type="ARBA" id="ARBA00023136"/>
    </source>
</evidence>
<gene>
    <name evidence="6" type="ORF">ABT57_19975</name>
</gene>
<dbReference type="PROSITE" id="PS00875">
    <property type="entry name" value="T2SP_D"/>
    <property type="match status" value="1"/>
</dbReference>
<dbReference type="InterPro" id="IPR011662">
    <property type="entry name" value="Secretin/TonB_short_N"/>
</dbReference>
<dbReference type="PRINTS" id="PR00811">
    <property type="entry name" value="BCTERIALGSPD"/>
</dbReference>
<dbReference type="PATRIC" id="fig|320778.3.peg.4303"/>
<reference evidence="6 7" key="1">
    <citation type="submission" date="2015-05" db="EMBL/GenBank/DDBJ databases">
        <title>Photobacterium galathea sp. nov.</title>
        <authorList>
            <person name="Machado H."/>
            <person name="Gram L."/>
        </authorList>
    </citation>
    <scope>NUCLEOTIDE SEQUENCE [LARGE SCALE GENOMIC DNA]</scope>
    <source>
        <strain evidence="6 7">DSM 22954</strain>
    </source>
</reference>
<dbReference type="InterPro" id="IPR004845">
    <property type="entry name" value="T2SS_GspD_CS"/>
</dbReference>
<dbReference type="STRING" id="320778.ABT57_19975"/>
<dbReference type="OrthoDB" id="9775455at2"/>